<dbReference type="EMBL" id="JAPEQW010000002">
    <property type="protein sequence ID" value="MCW8037941.1"/>
    <property type="molecule type" value="Genomic_DNA"/>
</dbReference>
<sequence>MELTDEQKQIIEANNGEVPPDLAAALLNGYGETGTVSPESSEPNTAQVSEQEPADAGTGEPAAQPDVQTAATNDADTAQQPNDADLNADNAVVLAKDGKHTIPFDRLTEARESAQQYKQQAEQAQQQAELANQKLAEFQQKMAEQASQPQTQQAQQNQAIAEAAVAASGNSAEVMALLGDFSEEAIAAGVDKLVDTRVIAQVQAVLAPYLQQQQASQEQTAYNSHMNAILNVHPDAPSVVESVEFNKWLDEQPNVVRSAYNNVLDNGSATDVNEVLSLYKTQSNASTNTADTGKPDLIEAAKQAVTKAQTQVPHSVSDFPAGSPAGVSREDRLAAMNPQQLANEMSDWKTEEIEAYMNRNA</sequence>
<keyword evidence="1" id="KW-0175">Coiled coil</keyword>
<comment type="caution">
    <text evidence="3">The sequence shown here is derived from an EMBL/GenBank/DDBJ whole genome shotgun (WGS) entry which is preliminary data.</text>
</comment>
<feature type="region of interest" description="Disordered" evidence="2">
    <location>
        <begin position="27"/>
        <end position="88"/>
    </location>
</feature>
<evidence type="ECO:0000313" key="4">
    <source>
        <dbReference type="Proteomes" id="UP001209682"/>
    </source>
</evidence>
<feature type="compositionally biased region" description="Low complexity" evidence="2">
    <location>
        <begin position="66"/>
        <end position="80"/>
    </location>
</feature>
<accession>A0ABT3NEH4</accession>
<keyword evidence="4" id="KW-1185">Reference proteome</keyword>
<feature type="compositionally biased region" description="Polar residues" evidence="2">
    <location>
        <begin position="34"/>
        <end position="50"/>
    </location>
</feature>
<evidence type="ECO:0000256" key="2">
    <source>
        <dbReference type="SAM" id="MobiDB-lite"/>
    </source>
</evidence>
<protein>
    <recommendedName>
        <fullName evidence="5">Phage protein</fullName>
    </recommendedName>
</protein>
<feature type="coiled-coil region" evidence="1">
    <location>
        <begin position="104"/>
        <end position="148"/>
    </location>
</feature>
<reference evidence="3 4" key="1">
    <citation type="submission" date="2022-11" db="EMBL/GenBank/DDBJ databases">
        <title>Acinetobacter entericus sp. nov., isolated from the gut of the plastic-eating larvae of the Coleoptera insect Zophobas atratus.</title>
        <authorList>
            <person name="Dong X."/>
            <person name="Yang Y."/>
        </authorList>
    </citation>
    <scope>NUCLEOTIDE SEQUENCE [LARGE SCALE GENOMIC DNA]</scope>
    <source>
        <strain evidence="3 4">BIT-DXN8</strain>
    </source>
</reference>
<dbReference type="Proteomes" id="UP001209682">
    <property type="component" value="Unassembled WGS sequence"/>
</dbReference>
<feature type="region of interest" description="Disordered" evidence="2">
    <location>
        <begin position="1"/>
        <end position="20"/>
    </location>
</feature>
<proteinExistence type="predicted"/>
<evidence type="ECO:0000313" key="3">
    <source>
        <dbReference type="EMBL" id="MCW8037941.1"/>
    </source>
</evidence>
<name>A0ABT3NEH4_9GAMM</name>
<dbReference type="RefSeq" id="WP_265464659.1">
    <property type="nucleotide sequence ID" value="NZ_JAPEQW010000002.1"/>
</dbReference>
<evidence type="ECO:0000256" key="1">
    <source>
        <dbReference type="SAM" id="Coils"/>
    </source>
</evidence>
<evidence type="ECO:0008006" key="5">
    <source>
        <dbReference type="Google" id="ProtNLM"/>
    </source>
</evidence>
<organism evidence="3 4">
    <name type="scientific">Acinetobacter entericus</name>
    <dbReference type="NCBI Taxonomy" id="2989714"/>
    <lineage>
        <taxon>Bacteria</taxon>
        <taxon>Pseudomonadati</taxon>
        <taxon>Pseudomonadota</taxon>
        <taxon>Gammaproteobacteria</taxon>
        <taxon>Moraxellales</taxon>
        <taxon>Moraxellaceae</taxon>
        <taxon>Acinetobacter</taxon>
    </lineage>
</organism>
<gene>
    <name evidence="3" type="ORF">OKC24_01910</name>
</gene>